<evidence type="ECO:0000313" key="16">
    <source>
        <dbReference type="Proteomes" id="UP001524569"/>
    </source>
</evidence>
<dbReference type="SMART" id="SM00388">
    <property type="entry name" value="HisKA"/>
    <property type="match status" value="1"/>
</dbReference>
<evidence type="ECO:0000256" key="2">
    <source>
        <dbReference type="ARBA" id="ARBA00004651"/>
    </source>
</evidence>
<dbReference type="Pfam" id="PF00512">
    <property type="entry name" value="HisKA"/>
    <property type="match status" value="1"/>
</dbReference>
<keyword evidence="4" id="KW-1003">Cell membrane</keyword>
<dbReference type="Pfam" id="PF02518">
    <property type="entry name" value="HATPase_c"/>
    <property type="match status" value="1"/>
</dbReference>
<dbReference type="SMART" id="SM00304">
    <property type="entry name" value="HAMP"/>
    <property type="match status" value="1"/>
</dbReference>
<keyword evidence="6 15" id="KW-0808">Transferase</keyword>
<keyword evidence="10" id="KW-0902">Two-component regulatory system</keyword>
<dbReference type="InterPro" id="IPR003594">
    <property type="entry name" value="HATPase_dom"/>
</dbReference>
<sequence>MKLSVRLFLGYFLLVAVTGQLVLLLVVKQISPGVRMALEASLVDTANLLAELAAPELARGAIADGQFADAVRRYSKRPVSATIFGFPKQSLDYRVYVTDAAGIVRFDSAGSALGENFARWNDVYLTLQGRYGARSSQSDPDDKRSSTMHVAAPVRDGEKLIGVVTVAYPTALLQPIVEAGKAAVQRGALWLFGGALLFGAVFNWRLTRAIDLLVAYARAVTSGGKATPPKLHSVELATLAQTLETMRRELEGKQYVERYVQTLTHEMKSPLAAIRGAAELLEDPLPDAERRRFAGNAREQAERLDQLIERLLGLAALEQRQQLAEPKLLDLAVLARAVAAEKAAPLAQRQLGVAFECAGELLVLGEEFLLRQALSNLLDNAIAFAPAGSLIEIDGRSENQRAHLCIRDHGPGIPDYALPRLFERFYSLPRPDTGRKSTGLGLAFVREVAVLHGGEINVGNAEAGGAKAVLSVPLGQSAR</sequence>
<keyword evidence="11 12" id="KW-0472">Membrane</keyword>
<proteinExistence type="predicted"/>
<keyword evidence="8 15" id="KW-0418">Kinase</keyword>
<dbReference type="EMBL" id="JANIBM010000043">
    <property type="protein sequence ID" value="MCQ8183321.1"/>
    <property type="molecule type" value="Genomic_DNA"/>
</dbReference>
<dbReference type="PANTHER" id="PTHR45436">
    <property type="entry name" value="SENSOR HISTIDINE KINASE YKOH"/>
    <property type="match status" value="1"/>
</dbReference>
<dbReference type="InterPro" id="IPR050428">
    <property type="entry name" value="TCS_sensor_his_kinase"/>
</dbReference>
<evidence type="ECO:0000256" key="12">
    <source>
        <dbReference type="SAM" id="Phobius"/>
    </source>
</evidence>
<dbReference type="SUPFAM" id="SSF55874">
    <property type="entry name" value="ATPase domain of HSP90 chaperone/DNA topoisomerase II/histidine kinase"/>
    <property type="match status" value="1"/>
</dbReference>
<comment type="subcellular location">
    <subcellularLocation>
        <location evidence="2">Cell membrane</location>
        <topology evidence="2">Multi-pass membrane protein</topology>
    </subcellularLocation>
</comment>
<feature type="domain" description="HAMP" evidence="14">
    <location>
        <begin position="204"/>
        <end position="255"/>
    </location>
</feature>
<accession>A0ABT1UPJ1</accession>
<evidence type="ECO:0000256" key="11">
    <source>
        <dbReference type="ARBA" id="ARBA00023136"/>
    </source>
</evidence>
<dbReference type="InterPro" id="IPR036890">
    <property type="entry name" value="HATPase_C_sf"/>
</dbReference>
<name>A0ABT1UPJ1_9GAMM</name>
<dbReference type="Proteomes" id="UP001524569">
    <property type="component" value="Unassembled WGS sequence"/>
</dbReference>
<feature type="domain" description="Histidine kinase" evidence="13">
    <location>
        <begin position="262"/>
        <end position="476"/>
    </location>
</feature>
<dbReference type="NCBIfam" id="NF008312">
    <property type="entry name" value="PRK11100.1"/>
    <property type="match status" value="1"/>
</dbReference>
<gene>
    <name evidence="15" type="primary">creC</name>
    <name evidence="15" type="ORF">NP603_19565</name>
</gene>
<dbReference type="SUPFAM" id="SSF103190">
    <property type="entry name" value="Sensory domain-like"/>
    <property type="match status" value="1"/>
</dbReference>
<evidence type="ECO:0000256" key="8">
    <source>
        <dbReference type="ARBA" id="ARBA00022777"/>
    </source>
</evidence>
<keyword evidence="16" id="KW-1185">Reference proteome</keyword>
<dbReference type="PROSITE" id="PS50109">
    <property type="entry name" value="HIS_KIN"/>
    <property type="match status" value="1"/>
</dbReference>
<keyword evidence="5" id="KW-0597">Phosphoprotein</keyword>
<comment type="caution">
    <text evidence="15">The sequence shown here is derived from an EMBL/GenBank/DDBJ whole genome shotgun (WGS) entry which is preliminary data.</text>
</comment>
<evidence type="ECO:0000256" key="4">
    <source>
        <dbReference type="ARBA" id="ARBA00022475"/>
    </source>
</evidence>
<dbReference type="InterPro" id="IPR036097">
    <property type="entry name" value="HisK_dim/P_sf"/>
</dbReference>
<evidence type="ECO:0000313" key="15">
    <source>
        <dbReference type="EMBL" id="MCQ8183321.1"/>
    </source>
</evidence>
<feature type="transmembrane region" description="Helical" evidence="12">
    <location>
        <begin position="6"/>
        <end position="27"/>
    </location>
</feature>
<evidence type="ECO:0000259" key="13">
    <source>
        <dbReference type="PROSITE" id="PS50109"/>
    </source>
</evidence>
<evidence type="ECO:0000256" key="7">
    <source>
        <dbReference type="ARBA" id="ARBA00022692"/>
    </source>
</evidence>
<dbReference type="CDD" id="cd00082">
    <property type="entry name" value="HisKA"/>
    <property type="match status" value="1"/>
</dbReference>
<dbReference type="Gene3D" id="1.10.287.130">
    <property type="match status" value="1"/>
</dbReference>
<dbReference type="InterPro" id="IPR003660">
    <property type="entry name" value="HAMP_dom"/>
</dbReference>
<keyword evidence="9 12" id="KW-1133">Transmembrane helix</keyword>
<evidence type="ECO:0000256" key="3">
    <source>
        <dbReference type="ARBA" id="ARBA00012438"/>
    </source>
</evidence>
<dbReference type="SMART" id="SM00387">
    <property type="entry name" value="HATPase_c"/>
    <property type="match status" value="1"/>
</dbReference>
<dbReference type="Gene3D" id="3.30.565.10">
    <property type="entry name" value="Histidine kinase-like ATPase, C-terminal domain"/>
    <property type="match status" value="1"/>
</dbReference>
<comment type="catalytic activity">
    <reaction evidence="1">
        <text>ATP + protein L-histidine = ADP + protein N-phospho-L-histidine.</text>
        <dbReference type="EC" id="2.7.13.3"/>
    </reaction>
</comment>
<evidence type="ECO:0000256" key="1">
    <source>
        <dbReference type="ARBA" id="ARBA00000085"/>
    </source>
</evidence>
<evidence type="ECO:0000256" key="9">
    <source>
        <dbReference type="ARBA" id="ARBA00022989"/>
    </source>
</evidence>
<dbReference type="PROSITE" id="PS50885">
    <property type="entry name" value="HAMP"/>
    <property type="match status" value="1"/>
</dbReference>
<dbReference type="EC" id="2.7.13.3" evidence="3"/>
<dbReference type="SUPFAM" id="SSF47384">
    <property type="entry name" value="Homodimeric domain of signal transducing histidine kinase"/>
    <property type="match status" value="1"/>
</dbReference>
<dbReference type="InterPro" id="IPR003661">
    <property type="entry name" value="HisK_dim/P_dom"/>
</dbReference>
<dbReference type="Gene3D" id="3.30.450.20">
    <property type="entry name" value="PAS domain"/>
    <property type="match status" value="1"/>
</dbReference>
<evidence type="ECO:0000256" key="10">
    <source>
        <dbReference type="ARBA" id="ARBA00023012"/>
    </source>
</evidence>
<evidence type="ECO:0000259" key="14">
    <source>
        <dbReference type="PROSITE" id="PS50885"/>
    </source>
</evidence>
<organism evidence="15 16">
    <name type="scientific">Methylomonas aurea</name>
    <dbReference type="NCBI Taxonomy" id="2952224"/>
    <lineage>
        <taxon>Bacteria</taxon>
        <taxon>Pseudomonadati</taxon>
        <taxon>Pseudomonadota</taxon>
        <taxon>Gammaproteobacteria</taxon>
        <taxon>Methylococcales</taxon>
        <taxon>Methylococcaceae</taxon>
        <taxon>Methylomonas</taxon>
    </lineage>
</organism>
<dbReference type="InterPro" id="IPR029151">
    <property type="entry name" value="Sensor-like_sf"/>
</dbReference>
<dbReference type="GO" id="GO:0004673">
    <property type="term" value="F:protein histidine kinase activity"/>
    <property type="evidence" value="ECO:0007669"/>
    <property type="project" value="UniProtKB-EC"/>
</dbReference>
<protein>
    <recommendedName>
        <fullName evidence="3">histidine kinase</fullName>
        <ecNumber evidence="3">2.7.13.3</ecNumber>
    </recommendedName>
</protein>
<dbReference type="InterPro" id="IPR004358">
    <property type="entry name" value="Sig_transdc_His_kin-like_C"/>
</dbReference>
<dbReference type="PRINTS" id="PR00344">
    <property type="entry name" value="BCTRLSENSOR"/>
</dbReference>
<reference evidence="15 16" key="1">
    <citation type="submission" date="2022-07" db="EMBL/GenBank/DDBJ databases">
        <title>Methylomonas rivi sp. nov., Methylomonas rosea sp. nov., Methylomonas aureus sp. nov. and Methylomonas subterranea sp. nov., four novel methanotrophs isolated from a freshwater creek and the deep terrestrial subsurface.</title>
        <authorList>
            <person name="Abin C."/>
            <person name="Sankaranarayanan K."/>
            <person name="Garner C."/>
            <person name="Sindelar R."/>
            <person name="Kotary K."/>
            <person name="Garner R."/>
            <person name="Barclay S."/>
            <person name="Lawson P."/>
            <person name="Krumholz L."/>
        </authorList>
    </citation>
    <scope>NUCLEOTIDE SEQUENCE [LARGE SCALE GENOMIC DNA]</scope>
    <source>
        <strain evidence="15 16">SURF-1</strain>
    </source>
</reference>
<dbReference type="InterPro" id="IPR005467">
    <property type="entry name" value="His_kinase_dom"/>
</dbReference>
<evidence type="ECO:0000256" key="5">
    <source>
        <dbReference type="ARBA" id="ARBA00022553"/>
    </source>
</evidence>
<dbReference type="RefSeq" id="WP_256612534.1">
    <property type="nucleotide sequence ID" value="NZ_JANIBM010000043.1"/>
</dbReference>
<dbReference type="PANTHER" id="PTHR45436:SF10">
    <property type="entry name" value="HISTIDINE KINASE"/>
    <property type="match status" value="1"/>
</dbReference>
<evidence type="ECO:0000256" key="6">
    <source>
        <dbReference type="ARBA" id="ARBA00022679"/>
    </source>
</evidence>
<keyword evidence="7 12" id="KW-0812">Transmembrane</keyword>